<dbReference type="InterPro" id="IPR027031">
    <property type="entry name" value="Gly-tRNA_synthase/POLG2"/>
</dbReference>
<protein>
    <recommendedName>
        <fullName evidence="6">Glycine--tRNA ligase</fullName>
        <ecNumber evidence="5">6.1.1.14</ecNumber>
    </recommendedName>
    <alternativeName>
        <fullName evidence="15">Diadenosine tetraphosphate synthetase</fullName>
    </alternativeName>
</protein>
<evidence type="ECO:0000256" key="2">
    <source>
        <dbReference type="ARBA" id="ARBA00004496"/>
    </source>
</evidence>
<feature type="coiled-coil region" evidence="18">
    <location>
        <begin position="85"/>
        <end position="112"/>
    </location>
</feature>
<evidence type="ECO:0000256" key="12">
    <source>
        <dbReference type="ARBA" id="ARBA00022917"/>
    </source>
</evidence>
<dbReference type="SMART" id="SM00991">
    <property type="entry name" value="WHEP-TRS"/>
    <property type="match status" value="1"/>
</dbReference>
<dbReference type="InterPro" id="IPR036621">
    <property type="entry name" value="Anticodon-bd_dom_sf"/>
</dbReference>
<dbReference type="RefSeq" id="XP_022090732.1">
    <property type="nucleotide sequence ID" value="XM_022235040.1"/>
</dbReference>
<dbReference type="GO" id="GO:0005524">
    <property type="term" value="F:ATP binding"/>
    <property type="evidence" value="ECO:0007669"/>
    <property type="project" value="UniProtKB-KW"/>
</dbReference>
<keyword evidence="11" id="KW-0067">ATP-binding</keyword>
<dbReference type="PANTHER" id="PTHR10745:SF0">
    <property type="entry name" value="GLYCINE--TRNA LIGASE"/>
    <property type="match status" value="1"/>
</dbReference>
<dbReference type="GO" id="GO:0070150">
    <property type="term" value="P:mitochondrial glycyl-tRNA aminoacylation"/>
    <property type="evidence" value="ECO:0007669"/>
    <property type="project" value="TreeGrafter"/>
</dbReference>
<evidence type="ECO:0000256" key="5">
    <source>
        <dbReference type="ARBA" id="ARBA00012829"/>
    </source>
</evidence>
<evidence type="ECO:0000256" key="18">
    <source>
        <dbReference type="SAM" id="Coils"/>
    </source>
</evidence>
<dbReference type="Gene3D" id="3.40.50.800">
    <property type="entry name" value="Anticodon-binding domain"/>
    <property type="match status" value="1"/>
</dbReference>
<dbReference type="PROSITE" id="PS00762">
    <property type="entry name" value="WHEP_TRS_1"/>
    <property type="match status" value="1"/>
</dbReference>
<dbReference type="NCBIfam" id="NF003211">
    <property type="entry name" value="PRK04173.1"/>
    <property type="match status" value="1"/>
</dbReference>
<dbReference type="InterPro" id="IPR009068">
    <property type="entry name" value="uS15_NS1_RNA-bd_sf"/>
</dbReference>
<dbReference type="InterPro" id="IPR033731">
    <property type="entry name" value="GlyRS-like_core"/>
</dbReference>
<dbReference type="SUPFAM" id="SSF52954">
    <property type="entry name" value="Class II aaRS ABD-related"/>
    <property type="match status" value="1"/>
</dbReference>
<dbReference type="AlphaFoldDB" id="A0A8B7YGF5"/>
<dbReference type="OMA" id="MEMQYFV"/>
<dbReference type="PROSITE" id="PS51185">
    <property type="entry name" value="WHEP_TRS_2"/>
    <property type="match status" value="1"/>
</dbReference>
<comment type="subunit">
    <text evidence="4">Homodimer.</text>
</comment>
<dbReference type="EC" id="6.1.1.14" evidence="5"/>
<gene>
    <name evidence="22 23" type="primary">LOC110979334</name>
</gene>
<dbReference type="Gene3D" id="3.30.40.230">
    <property type="match status" value="1"/>
</dbReference>
<dbReference type="Pfam" id="PF00458">
    <property type="entry name" value="WHEP-TRS"/>
    <property type="match status" value="1"/>
</dbReference>
<feature type="domain" description="WHEP-TRS" evidence="20">
    <location>
        <begin position="67"/>
        <end position="123"/>
    </location>
</feature>
<evidence type="ECO:0000256" key="11">
    <source>
        <dbReference type="ARBA" id="ARBA00022840"/>
    </source>
</evidence>
<proteinExistence type="inferred from homology"/>
<organism evidence="21 22">
    <name type="scientific">Acanthaster planci</name>
    <name type="common">Crown-of-thorns starfish</name>
    <dbReference type="NCBI Taxonomy" id="133434"/>
    <lineage>
        <taxon>Eukaryota</taxon>
        <taxon>Metazoa</taxon>
        <taxon>Echinodermata</taxon>
        <taxon>Eleutherozoa</taxon>
        <taxon>Asterozoa</taxon>
        <taxon>Asteroidea</taxon>
        <taxon>Valvatacea</taxon>
        <taxon>Valvatida</taxon>
        <taxon>Acanthasteridae</taxon>
        <taxon>Acanthaster</taxon>
    </lineage>
</organism>
<dbReference type="SUPFAM" id="SSF55681">
    <property type="entry name" value="Class II aaRS and biotin synthetases"/>
    <property type="match status" value="1"/>
</dbReference>
<sequence>MAFRSVRIAVCLRQLFRARSPRRHLSLSAKGLSCSWGSRQASRGGKALKVWQENNIWGLGMGDTDEILTPLRVAVKEQGDLVRKLKEEKADVNEVKKAVVELKARKKALEDKELALAPKDDFDRLKMEDTLKRRFFYDQSFAIYGGVSGLYDFGPVGCALKANFINLWRNHFIIEEGMLEVDCSMLTPDAVFRASGHVERFADYMVKDLKTGECFRADHLLKAHLEKHLQDKKTTVEQRDEYATVLARLDCYGKDQLAEFFKKYNLKSPLTNNSLSKPMDFNLMFGTSIGPTGNLPGYLRPETAQGIFVNFKRLLEFNQGRLPFAAAQIGNAFRNEISPRSGLIRVREFTMCEIEHFIDPTDKDHPKFSSVADLKVALFSSCDQLDGKSACQMTIGEAVEKGIIASPVLGYFMARIYLFMVKVGVDPAKLRFRQHLDNEMAHYACDCWDAECKTSYGWVECVGCADRSCYDLSCHMKATKVPLVAEKKLPQPKTVDVIEVVPQKGIVGKAFKKDAKAIMEHLASMSEDQVVEFELALKEKSEAEVQVDGKSFSLKPDMVTIKRYQKTLHVEEIKPSVIEPSFGVGRILYSILEHNFKVREGDEQRTYFTLPAIVAPYKCSVLPLSSNKEFEPLVKDLSKALSDANISHKVDSSSGSIGRRYARTDEIAIPFGITVDFDSLKEPHTATLRERDTMKQIRAPVDELPTIVSDLSNGKITWLDVLQKYPSFEGQESTSGQ</sequence>
<evidence type="ECO:0000313" key="21">
    <source>
        <dbReference type="Proteomes" id="UP000694845"/>
    </source>
</evidence>
<dbReference type="CDD" id="cd00858">
    <property type="entry name" value="GlyRS_anticodon"/>
    <property type="match status" value="1"/>
</dbReference>
<dbReference type="InterPro" id="IPR006195">
    <property type="entry name" value="aa-tRNA-synth_II"/>
</dbReference>
<keyword evidence="12" id="KW-0648">Protein biosynthesis</keyword>
<dbReference type="InterPro" id="IPR002315">
    <property type="entry name" value="tRNA-synt_gly"/>
</dbReference>
<keyword evidence="18" id="KW-0175">Coiled coil</keyword>
<dbReference type="InterPro" id="IPR002314">
    <property type="entry name" value="aa-tRNA-synt_IIb"/>
</dbReference>
<accession>A0A8B7YGF5</accession>
<dbReference type="Gene3D" id="3.30.720.200">
    <property type="match status" value="1"/>
</dbReference>
<keyword evidence="7" id="KW-0963">Cytoplasm</keyword>
<dbReference type="GO" id="GO:0030424">
    <property type="term" value="C:axon"/>
    <property type="evidence" value="ECO:0007669"/>
    <property type="project" value="UniProtKB-SubCell"/>
</dbReference>
<evidence type="ECO:0000256" key="9">
    <source>
        <dbReference type="ARBA" id="ARBA00022679"/>
    </source>
</evidence>
<dbReference type="Gene3D" id="1.10.287.10">
    <property type="entry name" value="S15/NS1, RNA-binding"/>
    <property type="match status" value="1"/>
</dbReference>
<dbReference type="InterPro" id="IPR000738">
    <property type="entry name" value="WHEP-TRS_dom"/>
</dbReference>
<evidence type="ECO:0000256" key="13">
    <source>
        <dbReference type="ARBA" id="ARBA00023146"/>
    </source>
</evidence>
<keyword evidence="9" id="KW-0808">Transferase</keyword>
<evidence type="ECO:0000313" key="22">
    <source>
        <dbReference type="RefSeq" id="XP_022090731.1"/>
    </source>
</evidence>
<dbReference type="PANTHER" id="PTHR10745">
    <property type="entry name" value="GLYCYL-TRNA SYNTHETASE/DNA POLYMERASE SUBUNIT GAMMA-2"/>
    <property type="match status" value="1"/>
</dbReference>
<dbReference type="CDD" id="cd00774">
    <property type="entry name" value="GlyRS-like_core"/>
    <property type="match status" value="1"/>
</dbReference>
<dbReference type="InterPro" id="IPR004154">
    <property type="entry name" value="Anticodon-bd"/>
</dbReference>
<evidence type="ECO:0000256" key="8">
    <source>
        <dbReference type="ARBA" id="ARBA00022598"/>
    </source>
</evidence>
<dbReference type="Pfam" id="PF00587">
    <property type="entry name" value="tRNA-synt_2b"/>
    <property type="match status" value="1"/>
</dbReference>
<dbReference type="FunFam" id="3.30.720.200:FF:000001">
    <property type="entry name" value="Glycine--tRNA ligase 2"/>
    <property type="match status" value="1"/>
</dbReference>
<evidence type="ECO:0000256" key="1">
    <source>
        <dbReference type="ARBA" id="ARBA00004489"/>
    </source>
</evidence>
<comment type="similarity">
    <text evidence="3">Belongs to the class-II aminoacyl-tRNA synthetase family.</text>
</comment>
<dbReference type="Pfam" id="PF03129">
    <property type="entry name" value="HGTP_anticodon"/>
    <property type="match status" value="1"/>
</dbReference>
<dbReference type="GO" id="GO:0004820">
    <property type="term" value="F:glycine-tRNA ligase activity"/>
    <property type="evidence" value="ECO:0007669"/>
    <property type="project" value="UniProtKB-EC"/>
</dbReference>
<dbReference type="InterPro" id="IPR045864">
    <property type="entry name" value="aa-tRNA-synth_II/BPL/LPL"/>
</dbReference>
<dbReference type="PRINTS" id="PR01043">
    <property type="entry name" value="TRNASYNTHGLY"/>
</dbReference>
<dbReference type="Proteomes" id="UP000694845">
    <property type="component" value="Unplaced"/>
</dbReference>
<evidence type="ECO:0000256" key="3">
    <source>
        <dbReference type="ARBA" id="ARBA00008226"/>
    </source>
</evidence>
<keyword evidence="10" id="KW-0547">Nucleotide-binding</keyword>
<evidence type="ECO:0000256" key="6">
    <source>
        <dbReference type="ARBA" id="ARBA00019404"/>
    </source>
</evidence>
<evidence type="ECO:0000256" key="16">
    <source>
        <dbReference type="ARBA" id="ARBA00048436"/>
    </source>
</evidence>
<dbReference type="GeneID" id="110979334"/>
<dbReference type="OrthoDB" id="57698at2759"/>
<keyword evidence="21" id="KW-1185">Reference proteome</keyword>
<feature type="domain" description="Aminoacyl-transfer RNA synthetases class-II family profile" evidence="19">
    <location>
        <begin position="265"/>
        <end position="611"/>
    </location>
</feature>
<comment type="catalytic activity">
    <reaction evidence="16">
        <text>2 ATP + H(+) = P(1),P(4)-bis(5'-adenosyl) tetraphosphate + diphosphate</text>
        <dbReference type="Rhea" id="RHEA:34935"/>
        <dbReference type="ChEBI" id="CHEBI:15378"/>
        <dbReference type="ChEBI" id="CHEBI:30616"/>
        <dbReference type="ChEBI" id="CHEBI:33019"/>
        <dbReference type="ChEBI" id="CHEBI:58141"/>
    </reaction>
    <physiologicalReaction direction="left-to-right" evidence="16">
        <dbReference type="Rhea" id="RHEA:34936"/>
    </physiologicalReaction>
</comment>
<evidence type="ECO:0000256" key="14">
    <source>
        <dbReference type="ARBA" id="ARBA00023273"/>
    </source>
</evidence>
<evidence type="ECO:0000259" key="20">
    <source>
        <dbReference type="PROSITE" id="PS51185"/>
    </source>
</evidence>
<dbReference type="FunFam" id="3.30.40.230:FF:000001">
    <property type="entry name" value="Glycine--tRNA ligase"/>
    <property type="match status" value="1"/>
</dbReference>
<dbReference type="RefSeq" id="XP_022090731.1">
    <property type="nucleotide sequence ID" value="XM_022235039.1"/>
</dbReference>
<keyword evidence="13" id="KW-0030">Aminoacyl-tRNA synthetase</keyword>
<comment type="subcellular location">
    <subcellularLocation>
        <location evidence="1">Cell projection</location>
        <location evidence="1">Axon</location>
    </subcellularLocation>
    <subcellularLocation>
        <location evidence="2">Cytoplasm</location>
    </subcellularLocation>
</comment>
<keyword evidence="8" id="KW-0436">Ligase</keyword>
<comment type="catalytic activity">
    <reaction evidence="17">
        <text>tRNA(Gly) + glycine + ATP = glycyl-tRNA(Gly) + AMP + diphosphate</text>
        <dbReference type="Rhea" id="RHEA:16013"/>
        <dbReference type="Rhea" id="RHEA-COMP:9664"/>
        <dbReference type="Rhea" id="RHEA-COMP:9683"/>
        <dbReference type="ChEBI" id="CHEBI:30616"/>
        <dbReference type="ChEBI" id="CHEBI:33019"/>
        <dbReference type="ChEBI" id="CHEBI:57305"/>
        <dbReference type="ChEBI" id="CHEBI:78442"/>
        <dbReference type="ChEBI" id="CHEBI:78522"/>
        <dbReference type="ChEBI" id="CHEBI:456215"/>
        <dbReference type="EC" id="6.1.1.14"/>
    </reaction>
    <physiologicalReaction direction="left-to-right" evidence="17">
        <dbReference type="Rhea" id="RHEA:16014"/>
    </physiologicalReaction>
</comment>
<evidence type="ECO:0000256" key="10">
    <source>
        <dbReference type="ARBA" id="ARBA00022741"/>
    </source>
</evidence>
<evidence type="ECO:0000256" key="15">
    <source>
        <dbReference type="ARBA" id="ARBA00030057"/>
    </source>
</evidence>
<dbReference type="CDD" id="cd00935">
    <property type="entry name" value="GlyRS_RNA"/>
    <property type="match status" value="1"/>
</dbReference>
<dbReference type="PROSITE" id="PS50862">
    <property type="entry name" value="AA_TRNA_LIGASE_II"/>
    <property type="match status" value="1"/>
</dbReference>
<dbReference type="FunFam" id="3.30.930.10:FF:000158">
    <property type="entry name" value="Glycyl-tRNA synthetase"/>
    <property type="match status" value="1"/>
</dbReference>
<evidence type="ECO:0000313" key="23">
    <source>
        <dbReference type="RefSeq" id="XP_022090732.1"/>
    </source>
</evidence>
<dbReference type="KEGG" id="aplc:110979334"/>
<evidence type="ECO:0000256" key="7">
    <source>
        <dbReference type="ARBA" id="ARBA00022490"/>
    </source>
</evidence>
<evidence type="ECO:0000259" key="19">
    <source>
        <dbReference type="PROSITE" id="PS50862"/>
    </source>
</evidence>
<dbReference type="Gene3D" id="3.30.930.10">
    <property type="entry name" value="Bira Bifunctional Protein, Domain 2"/>
    <property type="match status" value="1"/>
</dbReference>
<dbReference type="GO" id="GO:0005739">
    <property type="term" value="C:mitochondrion"/>
    <property type="evidence" value="ECO:0007669"/>
    <property type="project" value="TreeGrafter"/>
</dbReference>
<dbReference type="SUPFAM" id="SSF47060">
    <property type="entry name" value="S15/NS1 RNA-binding domain"/>
    <property type="match status" value="1"/>
</dbReference>
<evidence type="ECO:0000256" key="4">
    <source>
        <dbReference type="ARBA" id="ARBA00011738"/>
    </source>
</evidence>
<evidence type="ECO:0000256" key="17">
    <source>
        <dbReference type="ARBA" id="ARBA00049523"/>
    </source>
</evidence>
<name>A0A8B7YGF5_ACAPL</name>
<reference evidence="22 23" key="1">
    <citation type="submission" date="2025-04" db="UniProtKB">
        <authorList>
            <consortium name="RefSeq"/>
        </authorList>
    </citation>
    <scope>IDENTIFICATION</scope>
</reference>
<dbReference type="FunFam" id="3.40.50.800:FF:000004">
    <property type="entry name" value="Glycine--tRNA ligase 2"/>
    <property type="match status" value="1"/>
</dbReference>
<keyword evidence="14" id="KW-0966">Cell projection</keyword>
<dbReference type="NCBIfam" id="TIGR00389">
    <property type="entry name" value="glyS_dimeric"/>
    <property type="match status" value="1"/>
</dbReference>
<dbReference type="GO" id="GO:0016740">
    <property type="term" value="F:transferase activity"/>
    <property type="evidence" value="ECO:0007669"/>
    <property type="project" value="UniProtKB-KW"/>
</dbReference>
<dbReference type="FunFam" id="3.30.930.10:FF:000010">
    <property type="entry name" value="Glycyl-tRNA synthetase 1"/>
    <property type="match status" value="1"/>
</dbReference>